<dbReference type="OrthoDB" id="2933411at2759"/>
<dbReference type="EMBL" id="JH930473">
    <property type="protein sequence ID" value="EKM53964.1"/>
    <property type="molecule type" value="Genomic_DNA"/>
</dbReference>
<accession>K5W4U6</accession>
<evidence type="ECO:0000313" key="1">
    <source>
        <dbReference type="EMBL" id="EKM53964.1"/>
    </source>
</evidence>
<sequence length="168" mass="18576">MATGNCYVIVTPDPAVSPHGLEDNNGHFFFLKFGDGPIAGYMTKLDRNSLVRKQTGNQLCLAGQAYRDIEHTNNGQYVGTFLKRWVLVELGFNNRNAATNGETEWFCIRAGPNGAANSIQHLSTDLQNLLTGFPQLPLAPHPIVQNAPNNIAEQSALLLRNLLWKYKP</sequence>
<protein>
    <submittedName>
        <fullName evidence="1">Uncharacterized protein</fullName>
    </submittedName>
</protein>
<dbReference type="InParanoid" id="K5W4U6"/>
<dbReference type="Proteomes" id="UP000008370">
    <property type="component" value="Unassembled WGS sequence"/>
</dbReference>
<organism evidence="1 2">
    <name type="scientific">Phanerochaete carnosa (strain HHB-10118-sp)</name>
    <name type="common">White-rot fungus</name>
    <name type="synonym">Peniophora carnosa</name>
    <dbReference type="NCBI Taxonomy" id="650164"/>
    <lineage>
        <taxon>Eukaryota</taxon>
        <taxon>Fungi</taxon>
        <taxon>Dikarya</taxon>
        <taxon>Basidiomycota</taxon>
        <taxon>Agaricomycotina</taxon>
        <taxon>Agaricomycetes</taxon>
        <taxon>Polyporales</taxon>
        <taxon>Phanerochaetaceae</taxon>
        <taxon>Phanerochaete</taxon>
    </lineage>
</organism>
<dbReference type="GeneID" id="18912896"/>
<dbReference type="HOGENOM" id="CLU_1587086_0_0_1"/>
<keyword evidence="2" id="KW-1185">Reference proteome</keyword>
<evidence type="ECO:0000313" key="2">
    <source>
        <dbReference type="Proteomes" id="UP000008370"/>
    </source>
</evidence>
<reference evidence="1 2" key="1">
    <citation type="journal article" date="2012" name="BMC Genomics">
        <title>Comparative genomics of the white-rot fungi, Phanerochaete carnosa and P. chrysosporium, to elucidate the genetic basis of the distinct wood types they colonize.</title>
        <authorList>
            <person name="Suzuki H."/>
            <person name="MacDonald J."/>
            <person name="Syed K."/>
            <person name="Salamov A."/>
            <person name="Hori C."/>
            <person name="Aerts A."/>
            <person name="Henrissat B."/>
            <person name="Wiebenga A."/>
            <person name="vanKuyk P.A."/>
            <person name="Barry K."/>
            <person name="Lindquist E."/>
            <person name="LaButti K."/>
            <person name="Lapidus A."/>
            <person name="Lucas S."/>
            <person name="Coutinho P."/>
            <person name="Gong Y."/>
            <person name="Samejima M."/>
            <person name="Mahadevan R."/>
            <person name="Abou-Zaid M."/>
            <person name="de Vries R.P."/>
            <person name="Igarashi K."/>
            <person name="Yadav J.S."/>
            <person name="Grigoriev I.V."/>
            <person name="Master E.R."/>
        </authorList>
    </citation>
    <scope>NUCLEOTIDE SEQUENCE [LARGE SCALE GENOMIC DNA]</scope>
    <source>
        <strain evidence="1 2">HHB-10118-sp</strain>
    </source>
</reference>
<gene>
    <name evidence="1" type="ORF">PHACADRAFT_209794</name>
</gene>
<dbReference type="RefSeq" id="XP_007396671.1">
    <property type="nucleotide sequence ID" value="XM_007396609.1"/>
</dbReference>
<dbReference type="AlphaFoldDB" id="K5W4U6"/>
<dbReference type="KEGG" id="pco:PHACADRAFT_209794"/>
<proteinExistence type="predicted"/>
<name>K5W4U6_PHACS</name>